<feature type="domain" description="MoaB/Mog" evidence="3">
    <location>
        <begin position="112"/>
        <end position="256"/>
    </location>
</feature>
<dbReference type="Pfam" id="PF00994">
    <property type="entry name" value="MoCF_biosynth"/>
    <property type="match status" value="1"/>
</dbReference>
<evidence type="ECO:0000259" key="3">
    <source>
        <dbReference type="SMART" id="SM00852"/>
    </source>
</evidence>
<keyword evidence="5" id="KW-1185">Reference proteome</keyword>
<dbReference type="NCBIfam" id="TIGR00177">
    <property type="entry name" value="molyb_syn"/>
    <property type="match status" value="1"/>
</dbReference>
<dbReference type="CDD" id="cd00886">
    <property type="entry name" value="MogA_MoaB"/>
    <property type="match status" value="1"/>
</dbReference>
<evidence type="ECO:0000256" key="1">
    <source>
        <dbReference type="ARBA" id="ARBA00005046"/>
    </source>
</evidence>
<evidence type="ECO:0000313" key="4">
    <source>
        <dbReference type="EMBL" id="SDX80496.1"/>
    </source>
</evidence>
<dbReference type="AlphaFoldDB" id="A0A1H3EP17"/>
<keyword evidence="2" id="KW-0501">Molybdenum cofactor biosynthesis</keyword>
<evidence type="ECO:0000313" key="5">
    <source>
        <dbReference type="Proteomes" id="UP000199266"/>
    </source>
</evidence>
<dbReference type="Proteomes" id="UP000199266">
    <property type="component" value="Unassembled WGS sequence"/>
</dbReference>
<dbReference type="Gene3D" id="3.40.980.10">
    <property type="entry name" value="MoaB/Mog-like domain"/>
    <property type="match status" value="1"/>
</dbReference>
<gene>
    <name evidence="4" type="ORF">SAMN03080603_00708</name>
</gene>
<dbReference type="SMART" id="SM00852">
    <property type="entry name" value="MoCF_biosynth"/>
    <property type="match status" value="1"/>
</dbReference>
<dbReference type="InterPro" id="IPR008284">
    <property type="entry name" value="MoCF_biosynth_CS"/>
</dbReference>
<sequence>MHKMIKKRLIRIYDGEKDVTMAYLHVGNKGETMVDGMVKKIFITAPMPLLPLNESALTLVLSHGVEDSENLVSFDNGEVILKLHSDNEAEIFKGGFLRLSMEYDEWFPINLGILTVSDRRSKGELIDTSAPSLEEISQSIGAVRKNYDIVPDEIDEIQRVVRHWCDDVGLDLILITGGTGISRRDVTPEAILEISDKIIYGIGEYMRWSTSLNNPMSILSRGMAVTRGKTVIVALPGSEKGATECFSAVSPTLRHAVEVLTDRHVRH</sequence>
<protein>
    <submittedName>
        <fullName evidence="4">Molybdenum cofactor synthesis domain-containing protein</fullName>
    </submittedName>
</protein>
<dbReference type="InterPro" id="IPR036425">
    <property type="entry name" value="MoaB/Mog-like_dom_sf"/>
</dbReference>
<dbReference type="EMBL" id="FNPD01000003">
    <property type="protein sequence ID" value="SDX80496.1"/>
    <property type="molecule type" value="Genomic_DNA"/>
</dbReference>
<comment type="pathway">
    <text evidence="1">Cofactor biosynthesis; molybdopterin biosynthesis.</text>
</comment>
<dbReference type="PROSITE" id="PS01078">
    <property type="entry name" value="MOCF_BIOSYNTHESIS_1"/>
    <property type="match status" value="1"/>
</dbReference>
<name>A0A1H3EP17_9BACT</name>
<dbReference type="InterPro" id="IPR001453">
    <property type="entry name" value="MoaB/Mog_dom"/>
</dbReference>
<organism evidence="4 5">
    <name type="scientific">Acetomicrobium thermoterrenum DSM 13490</name>
    <dbReference type="NCBI Taxonomy" id="1120987"/>
    <lineage>
        <taxon>Bacteria</taxon>
        <taxon>Thermotogati</taxon>
        <taxon>Synergistota</taxon>
        <taxon>Synergistia</taxon>
        <taxon>Synergistales</taxon>
        <taxon>Acetomicrobiaceae</taxon>
        <taxon>Acetomicrobium</taxon>
    </lineage>
</organism>
<reference evidence="5" key="1">
    <citation type="submission" date="2016-10" db="EMBL/GenBank/DDBJ databases">
        <authorList>
            <person name="Varghese N."/>
            <person name="Submissions S."/>
        </authorList>
    </citation>
    <scope>NUCLEOTIDE SEQUENCE [LARGE SCALE GENOMIC DNA]</scope>
    <source>
        <strain evidence="5">DSM 13490</strain>
    </source>
</reference>
<dbReference type="GO" id="GO:0006777">
    <property type="term" value="P:Mo-molybdopterin cofactor biosynthetic process"/>
    <property type="evidence" value="ECO:0007669"/>
    <property type="project" value="UniProtKB-KW"/>
</dbReference>
<evidence type="ECO:0000256" key="2">
    <source>
        <dbReference type="ARBA" id="ARBA00023150"/>
    </source>
</evidence>
<dbReference type="InterPro" id="IPR051920">
    <property type="entry name" value="MPT_Adenylyltrnsfr/MoaC-Rel"/>
</dbReference>
<accession>A0A1H3EP17</accession>
<dbReference type="UniPathway" id="UPA00344"/>
<dbReference type="SUPFAM" id="SSF53218">
    <property type="entry name" value="Molybdenum cofactor biosynthesis proteins"/>
    <property type="match status" value="1"/>
</dbReference>
<dbReference type="PANTHER" id="PTHR43764">
    <property type="entry name" value="MOLYBDENUM COFACTOR BIOSYNTHESIS"/>
    <property type="match status" value="1"/>
</dbReference>
<proteinExistence type="predicted"/>
<dbReference type="PANTHER" id="PTHR43764:SF1">
    <property type="entry name" value="MOLYBDOPTERIN MOLYBDOTRANSFERASE"/>
    <property type="match status" value="1"/>
</dbReference>